<proteinExistence type="predicted"/>
<dbReference type="Gene3D" id="2.30.30.90">
    <property type="match status" value="1"/>
</dbReference>
<evidence type="ECO:0000256" key="1">
    <source>
        <dbReference type="ARBA" id="ARBA00023004"/>
    </source>
</evidence>
<accession>A8F5M0</accession>
<dbReference type="InterPro" id="IPR008988">
    <property type="entry name" value="Transcriptional_repressor_C"/>
</dbReference>
<dbReference type="HOGENOM" id="CLU_150646_6_3_0"/>
<dbReference type="GO" id="GO:0046914">
    <property type="term" value="F:transition metal ion binding"/>
    <property type="evidence" value="ECO:0007669"/>
    <property type="project" value="InterPro"/>
</dbReference>
<keyword evidence="4" id="KW-1185">Reference proteome</keyword>
<dbReference type="AlphaFoldDB" id="A8F5M0"/>
<dbReference type="KEGG" id="tle:Tlet_0888"/>
<reference evidence="3 4" key="1">
    <citation type="submission" date="2007-08" db="EMBL/GenBank/DDBJ databases">
        <title>Complete sequence of Thermotoga lettingae TMO.</title>
        <authorList>
            <consortium name="US DOE Joint Genome Institute"/>
            <person name="Copeland A."/>
            <person name="Lucas S."/>
            <person name="Lapidus A."/>
            <person name="Barry K."/>
            <person name="Glavina del Rio T."/>
            <person name="Dalin E."/>
            <person name="Tice H."/>
            <person name="Pitluck S."/>
            <person name="Foster B."/>
            <person name="Bruce D."/>
            <person name="Schmutz J."/>
            <person name="Larimer F."/>
            <person name="Land M."/>
            <person name="Hauser L."/>
            <person name="Kyrpides N."/>
            <person name="Mikhailova N."/>
            <person name="Nelson K."/>
            <person name="Gogarten J.P."/>
            <person name="Noll K."/>
            <person name="Richardson P."/>
        </authorList>
    </citation>
    <scope>NUCLEOTIDE SEQUENCE [LARGE SCALE GENOMIC DNA]</scope>
    <source>
        <strain evidence="4">ATCC BAA-301 / DSM 14385 / NBRC 107922 / TMO</strain>
    </source>
</reference>
<reference evidence="3 4" key="2">
    <citation type="journal article" date="2009" name="Proc. Natl. Acad. Sci. U.S.A.">
        <title>On the chimeric nature, thermophilic origin, and phylogenetic placement of the Thermotogales.</title>
        <authorList>
            <person name="Zhaxybayeva O."/>
            <person name="Swithers K.S."/>
            <person name="Lapierre P."/>
            <person name="Fournier G.P."/>
            <person name="Bickhart D.M."/>
            <person name="DeBoy R.T."/>
            <person name="Nelson K.E."/>
            <person name="Nesbo C.L."/>
            <person name="Doolittle W.F."/>
            <person name="Gogarten J.P."/>
            <person name="Noll K.M."/>
        </authorList>
    </citation>
    <scope>NUCLEOTIDE SEQUENCE [LARGE SCALE GENOMIC DNA]</scope>
    <source>
        <strain evidence="4">ATCC BAA-301 / DSM 14385 / NBRC 107922 / TMO</strain>
    </source>
</reference>
<dbReference type="Pfam" id="PF04023">
    <property type="entry name" value="FeoA"/>
    <property type="match status" value="1"/>
</dbReference>
<gene>
    <name evidence="3" type="ordered locus">Tlet_0888</name>
</gene>
<protein>
    <submittedName>
        <fullName evidence="3">FeoA family protein</fullName>
    </submittedName>
</protein>
<dbReference type="InterPro" id="IPR038157">
    <property type="entry name" value="FeoA_core_dom"/>
</dbReference>
<organism evidence="3 4">
    <name type="scientific">Pseudothermotoga lettingae (strain ATCC BAA-301 / DSM 14385 / NBRC 107922 / TMO)</name>
    <name type="common">Thermotoga lettingae</name>
    <dbReference type="NCBI Taxonomy" id="416591"/>
    <lineage>
        <taxon>Bacteria</taxon>
        <taxon>Thermotogati</taxon>
        <taxon>Thermotogota</taxon>
        <taxon>Thermotogae</taxon>
        <taxon>Thermotogales</taxon>
        <taxon>Thermotogaceae</taxon>
        <taxon>Pseudothermotoga</taxon>
    </lineage>
</organism>
<dbReference type="Proteomes" id="UP000002016">
    <property type="component" value="Chromosome"/>
</dbReference>
<dbReference type="STRING" id="416591.Tlet_0888"/>
<sequence>MFPLYMAKPSETVQVICIEGGRGIRKKLMDVGIVPKVTVRVISSGERYPTIVEKDGMRLILGYGASKKIYVSPISGGE</sequence>
<name>A8F5M0_PSELT</name>
<dbReference type="OrthoDB" id="5397380at2"/>
<evidence type="ECO:0000259" key="2">
    <source>
        <dbReference type="SMART" id="SM00899"/>
    </source>
</evidence>
<dbReference type="SMART" id="SM00899">
    <property type="entry name" value="FeoA"/>
    <property type="match status" value="1"/>
</dbReference>
<dbReference type="SUPFAM" id="SSF50037">
    <property type="entry name" value="C-terminal domain of transcriptional repressors"/>
    <property type="match status" value="1"/>
</dbReference>
<keyword evidence="1" id="KW-0408">Iron</keyword>
<dbReference type="InterPro" id="IPR007167">
    <property type="entry name" value="Fe-transptr_FeoA-like"/>
</dbReference>
<dbReference type="EMBL" id="CP000812">
    <property type="protein sequence ID" value="ABV33454.1"/>
    <property type="molecule type" value="Genomic_DNA"/>
</dbReference>
<evidence type="ECO:0000313" key="3">
    <source>
        <dbReference type="EMBL" id="ABV33454.1"/>
    </source>
</evidence>
<evidence type="ECO:0000313" key="4">
    <source>
        <dbReference type="Proteomes" id="UP000002016"/>
    </source>
</evidence>
<feature type="domain" description="Ferrous iron transporter FeoA-like" evidence="2">
    <location>
        <begin position="2"/>
        <end position="73"/>
    </location>
</feature>
<dbReference type="RefSeq" id="WP_012002935.1">
    <property type="nucleotide sequence ID" value="NC_009828.1"/>
</dbReference>